<sequence>MTTDRPGGGSQSDRPRRRELDSPVVTKTVRLLTPFVVTLGLFTMFHGTSSVGGGFQGGVIVAAALITVAFAFGIDQTRQWLDAAWLTGAAVSGILVFAAIATGALVFDRVYLDLTAYPVPKAVVYAIELVELGIGATVAATILVMFLALARGESG</sequence>
<dbReference type="Pfam" id="PF04039">
    <property type="entry name" value="MnhB"/>
    <property type="match status" value="1"/>
</dbReference>
<evidence type="ECO:0000313" key="9">
    <source>
        <dbReference type="EMBL" id="MFD1589423.1"/>
    </source>
</evidence>
<keyword evidence="2" id="KW-1003">Cell membrane</keyword>
<keyword evidence="3 7" id="KW-0812">Transmembrane</keyword>
<keyword evidence="10" id="KW-1185">Reference proteome</keyword>
<dbReference type="RefSeq" id="WP_247381129.1">
    <property type="nucleotide sequence ID" value="NZ_JALLGV010000009.1"/>
</dbReference>
<protein>
    <submittedName>
        <fullName evidence="9">MnhB domain-containing protein</fullName>
    </submittedName>
</protein>
<feature type="transmembrane region" description="Helical" evidence="7">
    <location>
        <begin position="51"/>
        <end position="72"/>
    </location>
</feature>
<dbReference type="PANTHER" id="PTHR33932">
    <property type="entry name" value="NA(+)/H(+) ANTIPORTER SUBUNIT B"/>
    <property type="match status" value="1"/>
</dbReference>
<gene>
    <name evidence="9" type="ORF">ACFR9U_20805</name>
</gene>
<evidence type="ECO:0000256" key="3">
    <source>
        <dbReference type="ARBA" id="ARBA00022692"/>
    </source>
</evidence>
<proteinExistence type="predicted"/>
<organism evidence="9 10">
    <name type="scientific">Halorientalis brevis</name>
    <dbReference type="NCBI Taxonomy" id="1126241"/>
    <lineage>
        <taxon>Archaea</taxon>
        <taxon>Methanobacteriati</taxon>
        <taxon>Methanobacteriota</taxon>
        <taxon>Stenosarchaea group</taxon>
        <taxon>Halobacteria</taxon>
        <taxon>Halobacteriales</taxon>
        <taxon>Haloarculaceae</taxon>
        <taxon>Halorientalis</taxon>
    </lineage>
</organism>
<feature type="domain" description="Na+/H+ antiporter MnhB subunit-related protein" evidence="8">
    <location>
        <begin position="26"/>
        <end position="143"/>
    </location>
</feature>
<evidence type="ECO:0000256" key="5">
    <source>
        <dbReference type="ARBA" id="ARBA00023136"/>
    </source>
</evidence>
<dbReference type="InterPro" id="IPR050622">
    <property type="entry name" value="CPA3_antiporter_subunitB"/>
</dbReference>
<dbReference type="AlphaFoldDB" id="A0ABD6CGR4"/>
<evidence type="ECO:0000256" key="6">
    <source>
        <dbReference type="SAM" id="MobiDB-lite"/>
    </source>
</evidence>
<dbReference type="Proteomes" id="UP001597119">
    <property type="component" value="Unassembled WGS sequence"/>
</dbReference>
<reference evidence="9 10" key="1">
    <citation type="journal article" date="2019" name="Int. J. Syst. Evol. Microbiol.">
        <title>The Global Catalogue of Microorganisms (GCM) 10K type strain sequencing project: providing services to taxonomists for standard genome sequencing and annotation.</title>
        <authorList>
            <consortium name="The Broad Institute Genomics Platform"/>
            <consortium name="The Broad Institute Genome Sequencing Center for Infectious Disease"/>
            <person name="Wu L."/>
            <person name="Ma J."/>
        </authorList>
    </citation>
    <scope>NUCLEOTIDE SEQUENCE [LARGE SCALE GENOMIC DNA]</scope>
    <source>
        <strain evidence="9 10">CGMCC 1.12125</strain>
    </source>
</reference>
<dbReference type="NCBIfam" id="NF009160">
    <property type="entry name" value="PRK12505.1"/>
    <property type="match status" value="1"/>
</dbReference>
<comment type="subcellular location">
    <subcellularLocation>
        <location evidence="1">Cell membrane</location>
        <topology evidence="1">Multi-pass membrane protein</topology>
    </subcellularLocation>
</comment>
<evidence type="ECO:0000256" key="2">
    <source>
        <dbReference type="ARBA" id="ARBA00022475"/>
    </source>
</evidence>
<evidence type="ECO:0000259" key="8">
    <source>
        <dbReference type="Pfam" id="PF04039"/>
    </source>
</evidence>
<keyword evidence="4 7" id="KW-1133">Transmembrane helix</keyword>
<comment type="caution">
    <text evidence="9">The sequence shown here is derived from an EMBL/GenBank/DDBJ whole genome shotgun (WGS) entry which is preliminary data.</text>
</comment>
<accession>A0ABD6CGR4</accession>
<dbReference type="PANTHER" id="PTHR33932:SF4">
    <property type="entry name" value="NA(+)_H(+) ANTIPORTER SUBUNIT B"/>
    <property type="match status" value="1"/>
</dbReference>
<evidence type="ECO:0000256" key="7">
    <source>
        <dbReference type="SAM" id="Phobius"/>
    </source>
</evidence>
<feature type="compositionally biased region" description="Gly residues" evidence="6">
    <location>
        <begin position="1"/>
        <end position="10"/>
    </location>
</feature>
<feature type="transmembrane region" description="Helical" evidence="7">
    <location>
        <begin position="122"/>
        <end position="150"/>
    </location>
</feature>
<feature type="transmembrane region" description="Helical" evidence="7">
    <location>
        <begin position="84"/>
        <end position="107"/>
    </location>
</feature>
<evidence type="ECO:0000256" key="1">
    <source>
        <dbReference type="ARBA" id="ARBA00004651"/>
    </source>
</evidence>
<dbReference type="GO" id="GO:0005886">
    <property type="term" value="C:plasma membrane"/>
    <property type="evidence" value="ECO:0007669"/>
    <property type="project" value="UniProtKB-SubCell"/>
</dbReference>
<dbReference type="InterPro" id="IPR007182">
    <property type="entry name" value="MnhB"/>
</dbReference>
<name>A0ABD6CGR4_9EURY</name>
<keyword evidence="5 7" id="KW-0472">Membrane</keyword>
<evidence type="ECO:0000313" key="10">
    <source>
        <dbReference type="Proteomes" id="UP001597119"/>
    </source>
</evidence>
<evidence type="ECO:0000256" key="4">
    <source>
        <dbReference type="ARBA" id="ARBA00022989"/>
    </source>
</evidence>
<feature type="region of interest" description="Disordered" evidence="6">
    <location>
        <begin position="1"/>
        <end position="20"/>
    </location>
</feature>
<dbReference type="EMBL" id="JBHUDJ010000015">
    <property type="protein sequence ID" value="MFD1589423.1"/>
    <property type="molecule type" value="Genomic_DNA"/>
</dbReference>